<gene>
    <name evidence="3" type="ORF">KDK95_32960</name>
</gene>
<dbReference type="SMART" id="SM00028">
    <property type="entry name" value="TPR"/>
    <property type="match status" value="6"/>
</dbReference>
<evidence type="ECO:0000313" key="3">
    <source>
        <dbReference type="EMBL" id="MBR7831163.1"/>
    </source>
</evidence>
<organism evidence="3 4">
    <name type="scientific">Actinospica acidithermotolerans</name>
    <dbReference type="NCBI Taxonomy" id="2828514"/>
    <lineage>
        <taxon>Bacteria</taxon>
        <taxon>Bacillati</taxon>
        <taxon>Actinomycetota</taxon>
        <taxon>Actinomycetes</taxon>
        <taxon>Catenulisporales</taxon>
        <taxon>Actinospicaceae</taxon>
        <taxon>Actinospica</taxon>
    </lineage>
</organism>
<keyword evidence="4" id="KW-1185">Reference proteome</keyword>
<keyword evidence="1" id="KW-0677">Repeat</keyword>
<dbReference type="GO" id="GO:0046813">
    <property type="term" value="P:receptor-mediated virion attachment to host cell"/>
    <property type="evidence" value="ECO:0007669"/>
    <property type="project" value="TreeGrafter"/>
</dbReference>
<dbReference type="SUPFAM" id="SSF48452">
    <property type="entry name" value="TPR-like"/>
    <property type="match status" value="3"/>
</dbReference>
<keyword evidence="2" id="KW-0802">TPR repeat</keyword>
<dbReference type="PANTHER" id="PTHR44858">
    <property type="entry name" value="TETRATRICOPEPTIDE REPEAT PROTEIN 6"/>
    <property type="match status" value="1"/>
</dbReference>
<dbReference type="PANTHER" id="PTHR44858:SF1">
    <property type="entry name" value="UDP-N-ACETYLGLUCOSAMINE--PEPTIDE N-ACETYLGLUCOSAMINYLTRANSFERASE SPINDLY-RELATED"/>
    <property type="match status" value="1"/>
</dbReference>
<dbReference type="Gene3D" id="1.25.40.10">
    <property type="entry name" value="Tetratricopeptide repeat domain"/>
    <property type="match status" value="5"/>
</dbReference>
<evidence type="ECO:0000256" key="1">
    <source>
        <dbReference type="ARBA" id="ARBA00022737"/>
    </source>
</evidence>
<dbReference type="InterPro" id="IPR050498">
    <property type="entry name" value="Ycf3"/>
</dbReference>
<dbReference type="InterPro" id="IPR011990">
    <property type="entry name" value="TPR-like_helical_dom_sf"/>
</dbReference>
<evidence type="ECO:0000313" key="4">
    <source>
        <dbReference type="Proteomes" id="UP000676325"/>
    </source>
</evidence>
<dbReference type="RefSeq" id="WP_212522277.1">
    <property type="nucleotide sequence ID" value="NZ_JAGSOH010000191.1"/>
</dbReference>
<dbReference type="EMBL" id="JAGSOH010000191">
    <property type="protein sequence ID" value="MBR7831163.1"/>
    <property type="molecule type" value="Genomic_DNA"/>
</dbReference>
<name>A0A941INM4_9ACTN</name>
<protein>
    <recommendedName>
        <fullName evidence="5">Tetratricopeptide repeat protein</fullName>
    </recommendedName>
</protein>
<dbReference type="GO" id="GO:0009279">
    <property type="term" value="C:cell outer membrane"/>
    <property type="evidence" value="ECO:0007669"/>
    <property type="project" value="TreeGrafter"/>
</dbReference>
<proteinExistence type="predicted"/>
<sequence length="1292" mass="135828">MALLARRGRFEPAAVSEELARAAAEAKAGQSDRARKHYAKLAKSLASAPEELRGLRLAALLGGAEVAAADGDAAGAVLLTAQAFTVAADPAKELPLPALHRVAVHRMQATQGPLSAPLAFLRAAALPEAEPDTVAVAEVTGWLARLCGEGPIPARDAASAETVAGLPGVDWPVLARAQVLMQANRIGDAERFLAGTAPAGSGEVWFRWAAVLYTGGRFPQAVTAFDEALRRGAPAGVEPSRWSRGAALVGDALLFRGLAKQRLGQPEAAQADLVAAVNHNPNDPRPRDAIARLALQLGAEEVAREQFEAALSVAASYAPARLGLALLHERAGRAKQAAEDYRLALAIAPRWRPARVRYGAMLAASGQAAQAVEVLRPEAGSDDVLGRSAGFHLGLALIAAGDERGALERWEAIGGEDLKAHLALARDRVARTVAGADPAAARVLWQRAMSEYPMPAYRAALREATLREAALVLLMGRDFPEARERVGKALEFARMLAPDDLARVEQLTGLLGFANGDPGLAPEHIEADSALRDRCHAAASMLLAGRDRDAERTLALVAREHAHDAAPARLRAVIAERAGEWRIALDWHLRSLTSPAPTDALTTPPTACGGCGRETGPVYLVDESRSGRCTACVRTTLGAVLECARRAGALDEVEPVFAAWFDALGEAAQVTGVATALGLLRAESGDYDSALALLTAATPVERAAVLLRRGTADLRRGRSTAAVVDLREAVTLSPEPDADVLEALGLLAEHEAFVHAEAGRWGKAFDGYSKVLHADPAHPRLLHAVGLTAYRLAARLDQADPAAARAWSWALGALVAGVYLPDVWGQTASVSGRGLAPGQVAKARALLTERLAADLRALDAESGRTGDEADSWGLRAAMEVRCAEAFAQQDLLVEVAGAPARRLILGPALRGLLDGHAAWRAEYDRVIAPFADGSGQGAVAEVFGVLDPALGAYRFLILQGRFADAAAALEAVPPASRGARQQEMLAEALVREGERLYRVRAWEQSLDAFARAKRLGVRELADEQVQMAADCGLYASRAVLAGAPSRAIELLEQAIELSPGTAELHGEVAAAHVALAKQFGEQHAYADALAALGRALEIAPGDEAATEVRRSLMTGQATRLASSGTPGDLARAVAVWRDLLALEPDDAAGRAGLVEALDLSARQAAFSGDRAAASGFLAEAIGLDPERAGDPDEELRGALCALWREHAAACVEAKAPAEAEPLLREALELAVGEQMRDAVAGELVAAYRAHAIEASAHRRRRGEAMQAIAAGIELRPEDEDLLALRASIESLG</sequence>
<accession>A0A941INM4</accession>
<evidence type="ECO:0008006" key="5">
    <source>
        <dbReference type="Google" id="ProtNLM"/>
    </source>
</evidence>
<dbReference type="Proteomes" id="UP000676325">
    <property type="component" value="Unassembled WGS sequence"/>
</dbReference>
<reference evidence="3" key="1">
    <citation type="submission" date="2021-04" db="EMBL/GenBank/DDBJ databases">
        <title>Genome based classification of Actinospica acidithermotolerans sp. nov., an actinobacterium isolated from an Indonesian hot spring.</title>
        <authorList>
            <person name="Kusuma A.B."/>
            <person name="Putra K.E."/>
            <person name="Nafisah S."/>
            <person name="Loh J."/>
            <person name="Nouioui I."/>
            <person name="Goodfellow M."/>
        </authorList>
    </citation>
    <scope>NUCLEOTIDE SEQUENCE</scope>
    <source>
        <strain evidence="3">MGRD01-02</strain>
    </source>
</reference>
<evidence type="ECO:0000256" key="2">
    <source>
        <dbReference type="ARBA" id="ARBA00022803"/>
    </source>
</evidence>
<comment type="caution">
    <text evidence="3">The sequence shown here is derived from an EMBL/GenBank/DDBJ whole genome shotgun (WGS) entry which is preliminary data.</text>
</comment>
<dbReference type="InterPro" id="IPR019734">
    <property type="entry name" value="TPR_rpt"/>
</dbReference>